<dbReference type="InterPro" id="IPR051206">
    <property type="entry name" value="NAMLAA_amidase_2"/>
</dbReference>
<evidence type="ECO:0000256" key="2">
    <source>
        <dbReference type="ARBA" id="ARBA00011901"/>
    </source>
</evidence>
<dbReference type="GO" id="GO:0008745">
    <property type="term" value="F:N-acetylmuramoyl-L-alanine amidase activity"/>
    <property type="evidence" value="ECO:0007669"/>
    <property type="project" value="UniProtKB-EC"/>
</dbReference>
<keyword evidence="5" id="KW-0732">Signal</keyword>
<reference evidence="7 8" key="1">
    <citation type="submission" date="2018-07" db="EMBL/GenBank/DDBJ databases">
        <title>Comparative genomes isolates from brazilian mangrove.</title>
        <authorList>
            <person name="De Araujo J.E."/>
            <person name="Taketani R.G."/>
            <person name="Silva M.C.P."/>
            <person name="Lourenco M.V."/>
            <person name="Oliveira V.M."/>
            <person name="Andreote F.D."/>
        </authorList>
    </citation>
    <scope>NUCLEOTIDE SEQUENCE [LARGE SCALE GENOMIC DNA]</scope>
    <source>
        <strain evidence="7 8">HEX PRIS-MGV</strain>
    </source>
</reference>
<protein>
    <recommendedName>
        <fullName evidence="2">N-acetylmuramoyl-L-alanine amidase</fullName>
        <ecNumber evidence="2">3.5.1.28</ecNumber>
    </recommendedName>
</protein>
<evidence type="ECO:0000256" key="1">
    <source>
        <dbReference type="ARBA" id="ARBA00001561"/>
    </source>
</evidence>
<organism evidence="7 8">
    <name type="scientific">Bremerella cremea</name>
    <dbReference type="NCBI Taxonomy" id="1031537"/>
    <lineage>
        <taxon>Bacteria</taxon>
        <taxon>Pseudomonadati</taxon>
        <taxon>Planctomycetota</taxon>
        <taxon>Planctomycetia</taxon>
        <taxon>Pirellulales</taxon>
        <taxon>Pirellulaceae</taxon>
        <taxon>Bremerella</taxon>
    </lineage>
</organism>
<keyword evidence="3" id="KW-0378">Hydrolase</keyword>
<sequence>MAAQPMTRKLFPCFCLTLLLAFPCLHASAEEVTSSQKNAQPDWVTFNPSPHHSSRKGEDVSAIIMHFTAGGSQAATVGWFRNPKAKVSAHYVVGRDGTVTQMVPLDQAAWHAGKSKIGDKTGVNSYSVGIEICNWGPLRQVDGQFVNYTGRKYDGPTPVQSEDGHYWEPYTDAQYATLLKLCEYLIDEYDITHITGHSDIAIPQGRKNDPGEAFQWEKFQVGLKDRNVKHIGPLTDAE</sequence>
<proteinExistence type="predicted"/>
<comment type="catalytic activity">
    <reaction evidence="1">
        <text>Hydrolyzes the link between N-acetylmuramoyl residues and L-amino acid residues in certain cell-wall glycopeptides.</text>
        <dbReference type="EC" id="3.5.1.28"/>
    </reaction>
</comment>
<dbReference type="GO" id="GO:0009253">
    <property type="term" value="P:peptidoglycan catabolic process"/>
    <property type="evidence" value="ECO:0007669"/>
    <property type="project" value="InterPro"/>
</dbReference>
<feature type="chain" id="PRO_5016570278" description="N-acetylmuramoyl-L-alanine amidase" evidence="5">
    <location>
        <begin position="30"/>
        <end position="238"/>
    </location>
</feature>
<dbReference type="GO" id="GO:0009254">
    <property type="term" value="P:peptidoglycan turnover"/>
    <property type="evidence" value="ECO:0007669"/>
    <property type="project" value="TreeGrafter"/>
</dbReference>
<comment type="caution">
    <text evidence="7">The sequence shown here is derived from an EMBL/GenBank/DDBJ whole genome shotgun (WGS) entry which is preliminary data.</text>
</comment>
<dbReference type="SUPFAM" id="SSF55846">
    <property type="entry name" value="N-acetylmuramoyl-L-alanine amidase-like"/>
    <property type="match status" value="1"/>
</dbReference>
<evidence type="ECO:0000256" key="5">
    <source>
        <dbReference type="SAM" id="SignalP"/>
    </source>
</evidence>
<dbReference type="Proteomes" id="UP000253562">
    <property type="component" value="Unassembled WGS sequence"/>
</dbReference>
<dbReference type="SMART" id="SM00644">
    <property type="entry name" value="Ami_2"/>
    <property type="match status" value="1"/>
</dbReference>
<dbReference type="InterPro" id="IPR036505">
    <property type="entry name" value="Amidase/PGRP_sf"/>
</dbReference>
<feature type="signal peptide" evidence="5">
    <location>
        <begin position="1"/>
        <end position="29"/>
    </location>
</feature>
<evidence type="ECO:0000256" key="4">
    <source>
        <dbReference type="ARBA" id="ARBA00023316"/>
    </source>
</evidence>
<dbReference type="Pfam" id="PF01510">
    <property type="entry name" value="Amidase_2"/>
    <property type="match status" value="1"/>
</dbReference>
<dbReference type="PANTHER" id="PTHR30417">
    <property type="entry name" value="N-ACETYLMURAMOYL-L-ALANINE AMIDASE AMID"/>
    <property type="match status" value="1"/>
</dbReference>
<dbReference type="Gene3D" id="3.40.80.10">
    <property type="entry name" value="Peptidoglycan recognition protein-like"/>
    <property type="match status" value="1"/>
</dbReference>
<evidence type="ECO:0000313" key="8">
    <source>
        <dbReference type="Proteomes" id="UP000253562"/>
    </source>
</evidence>
<feature type="domain" description="N-acetylmuramoyl-L-alanine amidase" evidence="6">
    <location>
        <begin position="49"/>
        <end position="211"/>
    </location>
</feature>
<dbReference type="InterPro" id="IPR002502">
    <property type="entry name" value="Amidase_domain"/>
</dbReference>
<dbReference type="GO" id="GO:0071555">
    <property type="term" value="P:cell wall organization"/>
    <property type="evidence" value="ECO:0007669"/>
    <property type="project" value="UniProtKB-KW"/>
</dbReference>
<dbReference type="EMBL" id="QPEX01000039">
    <property type="protein sequence ID" value="RCS43274.1"/>
    <property type="molecule type" value="Genomic_DNA"/>
</dbReference>
<dbReference type="PANTHER" id="PTHR30417:SF1">
    <property type="entry name" value="N-ACETYLMURAMOYL-L-ALANINE AMIDASE AMID"/>
    <property type="match status" value="1"/>
</dbReference>
<dbReference type="CDD" id="cd06583">
    <property type="entry name" value="PGRP"/>
    <property type="match status" value="1"/>
</dbReference>
<accession>A0A368KQ28</accession>
<evidence type="ECO:0000313" key="7">
    <source>
        <dbReference type="EMBL" id="RCS43274.1"/>
    </source>
</evidence>
<dbReference type="AlphaFoldDB" id="A0A368KQ28"/>
<evidence type="ECO:0000259" key="6">
    <source>
        <dbReference type="SMART" id="SM00644"/>
    </source>
</evidence>
<dbReference type="EC" id="3.5.1.28" evidence="2"/>
<gene>
    <name evidence="7" type="ORF">DTL42_19160</name>
</gene>
<evidence type="ECO:0000256" key="3">
    <source>
        <dbReference type="ARBA" id="ARBA00022801"/>
    </source>
</evidence>
<name>A0A368KQ28_9BACT</name>
<keyword evidence="4" id="KW-0961">Cell wall biogenesis/degradation</keyword>